<feature type="region of interest" description="Disordered" evidence="1">
    <location>
        <begin position="1"/>
        <end position="38"/>
    </location>
</feature>
<feature type="compositionally biased region" description="Basic and acidic residues" evidence="1">
    <location>
        <begin position="24"/>
        <end position="38"/>
    </location>
</feature>
<organism evidence="2 3">
    <name type="scientific">Solanum commersonii</name>
    <name type="common">Commerson's wild potato</name>
    <name type="synonym">Commerson's nightshade</name>
    <dbReference type="NCBI Taxonomy" id="4109"/>
    <lineage>
        <taxon>Eukaryota</taxon>
        <taxon>Viridiplantae</taxon>
        <taxon>Streptophyta</taxon>
        <taxon>Embryophyta</taxon>
        <taxon>Tracheophyta</taxon>
        <taxon>Spermatophyta</taxon>
        <taxon>Magnoliopsida</taxon>
        <taxon>eudicotyledons</taxon>
        <taxon>Gunneridae</taxon>
        <taxon>Pentapetalae</taxon>
        <taxon>asterids</taxon>
        <taxon>lamiids</taxon>
        <taxon>Solanales</taxon>
        <taxon>Solanaceae</taxon>
        <taxon>Solanoideae</taxon>
        <taxon>Solaneae</taxon>
        <taxon>Solanum</taxon>
    </lineage>
</organism>
<gene>
    <name evidence="2" type="ORF">H5410_030665</name>
</gene>
<evidence type="ECO:0000256" key="1">
    <source>
        <dbReference type="SAM" id="MobiDB-lite"/>
    </source>
</evidence>
<sequence length="93" mass="10880">MDKELQQMKSQQYDNKYAELSPSEDLKIPELEGDDGKHQKIQTNNLLHAATGSTSATKEGKYIPRQETRYQQFQNYTKHLCITKESPKEHYFT</sequence>
<protein>
    <submittedName>
        <fullName evidence="2">Uncharacterized protein</fullName>
    </submittedName>
</protein>
<name>A0A9J5YHK9_SOLCO</name>
<accession>A0A9J5YHK9</accession>
<evidence type="ECO:0000313" key="3">
    <source>
        <dbReference type="Proteomes" id="UP000824120"/>
    </source>
</evidence>
<evidence type="ECO:0000313" key="2">
    <source>
        <dbReference type="EMBL" id="KAG5599295.1"/>
    </source>
</evidence>
<proteinExistence type="predicted"/>
<dbReference type="Proteomes" id="UP000824120">
    <property type="component" value="Chromosome 6"/>
</dbReference>
<dbReference type="EMBL" id="JACXVP010000006">
    <property type="protein sequence ID" value="KAG5599295.1"/>
    <property type="molecule type" value="Genomic_DNA"/>
</dbReference>
<keyword evidence="3" id="KW-1185">Reference proteome</keyword>
<dbReference type="AlphaFoldDB" id="A0A9J5YHK9"/>
<comment type="caution">
    <text evidence="2">The sequence shown here is derived from an EMBL/GenBank/DDBJ whole genome shotgun (WGS) entry which is preliminary data.</text>
</comment>
<reference evidence="2 3" key="1">
    <citation type="submission" date="2020-09" db="EMBL/GenBank/DDBJ databases">
        <title>De no assembly of potato wild relative species, Solanum commersonii.</title>
        <authorList>
            <person name="Cho K."/>
        </authorList>
    </citation>
    <scope>NUCLEOTIDE SEQUENCE [LARGE SCALE GENOMIC DNA]</scope>
    <source>
        <strain evidence="2">LZ3.2</strain>
        <tissue evidence="2">Leaf</tissue>
    </source>
</reference>